<keyword evidence="2" id="KW-1185">Reference proteome</keyword>
<evidence type="ECO:0000313" key="1">
    <source>
        <dbReference type="EMBL" id="AIV03627.1"/>
    </source>
</evidence>
<dbReference type="HOGENOM" id="CLU_1297911_0_0_14"/>
<reference evidence="1 2" key="1">
    <citation type="journal article" date="2014" name="PLoS ONE">
        <title>An emerging Mycoplasma associated with trichomoniasis, vaginal infection and disease.</title>
        <authorList>
            <consortium name="Vaginal Microbiome Consortium"/>
            <person name="Fettweis J.M."/>
            <person name="Serrano M.G."/>
            <person name="Huang B."/>
            <person name="Brooks J.P."/>
            <person name="Glascock A.L."/>
            <person name="Sheth N.U."/>
            <person name="Strauss J.F.III."/>
            <person name="Jefferson K.K."/>
            <person name="Buck G.A."/>
        </authorList>
    </citation>
    <scope>NUCLEOTIDE SEQUENCE [LARGE SCALE GENOMIC DNA]</scope>
    <source>
        <strain evidence="1 2">VCU_M1</strain>
    </source>
</reference>
<organism evidence="1 2">
    <name type="scientific">Candidatus Malacoplasma girerdii</name>
    <dbReference type="NCBI Taxonomy" id="1318617"/>
    <lineage>
        <taxon>Bacteria</taxon>
        <taxon>Bacillati</taxon>
        <taxon>Mycoplasmatota</taxon>
        <taxon>Mycoplasmoidales</taxon>
        <taxon>Mycoplasmoidaceae</taxon>
        <taxon>Malacoplasma</taxon>
    </lineage>
</organism>
<dbReference type="EMBL" id="CP007711">
    <property type="protein sequence ID" value="AIV03627.1"/>
    <property type="molecule type" value="Genomic_DNA"/>
</dbReference>
<sequence>MHDHLAVYLYQTENLYDAYQYLFDKYYDQLILATKAYIKKYYVKSIGLTAEDLNNYCFISFHQAIKQFDYNNCQYEFKQALFIINRSLLRMMLRQLLNNHGHHILNYGYSYDADDKKIKPEFLLVDKIDLNYQLEIQLLYEQFLKFIHYLLLTKTNKNIISIKIFYDRIYHMMKIDEIKDKYQLSTKEVYVHIYMAKKLLQSWIKKLPTTYW</sequence>
<dbReference type="AlphaFoldDB" id="A0A097SSQ1"/>
<accession>A0A097SSQ1</accession>
<dbReference type="KEGG" id="mgj:MGM1_2510"/>
<dbReference type="Proteomes" id="UP000030066">
    <property type="component" value="Chromosome"/>
</dbReference>
<evidence type="ECO:0000313" key="2">
    <source>
        <dbReference type="Proteomes" id="UP000030066"/>
    </source>
</evidence>
<gene>
    <name evidence="1" type="ORF">MGM1_2510</name>
</gene>
<protein>
    <submittedName>
        <fullName evidence="1">Uncharacterized protein</fullName>
    </submittedName>
</protein>
<name>A0A097SSQ1_9BACT</name>
<proteinExistence type="predicted"/>